<proteinExistence type="inferred from homology"/>
<feature type="domain" description="Nudix hydrolase" evidence="8">
    <location>
        <begin position="38"/>
        <end position="177"/>
    </location>
</feature>
<dbReference type="InterPro" id="IPR000086">
    <property type="entry name" value="NUDIX_hydrolase_dom"/>
</dbReference>
<dbReference type="PANTHER" id="PTHR11839">
    <property type="entry name" value="UDP/ADP-SUGAR PYROPHOSPHATASE"/>
    <property type="match status" value="1"/>
</dbReference>
<dbReference type="Pfam" id="PF00293">
    <property type="entry name" value="NUDIX"/>
    <property type="match status" value="1"/>
</dbReference>
<accession>A0ABS9K879</accession>
<evidence type="ECO:0000256" key="4">
    <source>
        <dbReference type="ARBA" id="ARBA00016377"/>
    </source>
</evidence>
<evidence type="ECO:0000256" key="2">
    <source>
        <dbReference type="ARBA" id="ARBA00001946"/>
    </source>
</evidence>
<evidence type="ECO:0000256" key="7">
    <source>
        <dbReference type="ARBA" id="ARBA00032272"/>
    </source>
</evidence>
<dbReference type="PANTHER" id="PTHR11839:SF18">
    <property type="entry name" value="NUDIX HYDROLASE DOMAIN-CONTAINING PROTEIN"/>
    <property type="match status" value="1"/>
</dbReference>
<reference evidence="9" key="1">
    <citation type="submission" date="2022-01" db="EMBL/GenBank/DDBJ databases">
        <authorList>
            <person name="Wang Y."/>
        </authorList>
    </citation>
    <scope>NUCLEOTIDE SEQUENCE</scope>
    <source>
        <strain evidence="9">WB101</strain>
    </source>
</reference>
<gene>
    <name evidence="9" type="ORF">L6773_00650</name>
</gene>
<name>A0ABS9K879_9BACT</name>
<keyword evidence="5 9" id="KW-0378">Hydrolase</keyword>
<evidence type="ECO:0000259" key="8">
    <source>
        <dbReference type="PROSITE" id="PS51462"/>
    </source>
</evidence>
<comment type="caution">
    <text evidence="9">The sequence shown here is derived from an EMBL/GenBank/DDBJ whole genome shotgun (WGS) entry which is preliminary data.</text>
</comment>
<evidence type="ECO:0000313" key="9">
    <source>
        <dbReference type="EMBL" id="MCG2587054.1"/>
    </source>
</evidence>
<evidence type="ECO:0000256" key="5">
    <source>
        <dbReference type="ARBA" id="ARBA00022801"/>
    </source>
</evidence>
<evidence type="ECO:0000256" key="6">
    <source>
        <dbReference type="ARBA" id="ARBA00032162"/>
    </source>
</evidence>
<comment type="similarity">
    <text evidence="3">Belongs to the Nudix hydrolase family. NudK subfamily.</text>
</comment>
<dbReference type="InterPro" id="IPR015797">
    <property type="entry name" value="NUDIX_hydrolase-like_dom_sf"/>
</dbReference>
<dbReference type="PROSITE" id="PS51462">
    <property type="entry name" value="NUDIX"/>
    <property type="match status" value="1"/>
</dbReference>
<dbReference type="Proteomes" id="UP001165366">
    <property type="component" value="Unassembled WGS sequence"/>
</dbReference>
<dbReference type="Gene3D" id="3.90.79.10">
    <property type="entry name" value="Nucleoside Triphosphate Pyrophosphohydrolase"/>
    <property type="match status" value="1"/>
</dbReference>
<evidence type="ECO:0000313" key="10">
    <source>
        <dbReference type="Proteomes" id="UP001165366"/>
    </source>
</evidence>
<comment type="catalytic activity">
    <reaction evidence="1">
        <text>GDP-alpha-D-mannose + H2O = alpha-D-mannose 1-phosphate + GMP + 2 H(+)</text>
        <dbReference type="Rhea" id="RHEA:27978"/>
        <dbReference type="ChEBI" id="CHEBI:15377"/>
        <dbReference type="ChEBI" id="CHEBI:15378"/>
        <dbReference type="ChEBI" id="CHEBI:57527"/>
        <dbReference type="ChEBI" id="CHEBI:58115"/>
        <dbReference type="ChEBI" id="CHEBI:58409"/>
    </reaction>
</comment>
<keyword evidence="10" id="KW-1185">Reference proteome</keyword>
<evidence type="ECO:0000256" key="3">
    <source>
        <dbReference type="ARBA" id="ARBA00007275"/>
    </source>
</evidence>
<comment type="cofactor">
    <cofactor evidence="2">
        <name>Mg(2+)</name>
        <dbReference type="ChEBI" id="CHEBI:18420"/>
    </cofactor>
</comment>
<dbReference type="EMBL" id="JAKLWS010000001">
    <property type="protein sequence ID" value="MCG2587054.1"/>
    <property type="molecule type" value="Genomic_DNA"/>
</dbReference>
<sequence>MSDSFSFTKPKWDIIKDKKLLETPIFSLYQRELIPDKETTPASFYVLDAPDWINILALTKNREIVLVEQYRAGIDESSLEIPGGMVDEGESPMVSAKRELLEETGYQSKKWTKLGQTSANAAIMNNYTHIYLAEECVKVDEQNLEGNEDIAVHILELDHFLELVKESTIHHSIVVAAVAHLLLHDKT</sequence>
<dbReference type="SUPFAM" id="SSF55811">
    <property type="entry name" value="Nudix"/>
    <property type="match status" value="1"/>
</dbReference>
<reference evidence="9" key="2">
    <citation type="submission" date="2024-05" db="EMBL/GenBank/DDBJ databases">
        <title>Rhodohalobacter halophilus gen. nov., sp. nov., a moderately halophilic member of the family Balneolaceae.</title>
        <authorList>
            <person name="Xia J."/>
        </authorList>
    </citation>
    <scope>NUCLEOTIDE SEQUENCE</scope>
    <source>
        <strain evidence="9">WB101</strain>
    </source>
</reference>
<dbReference type="GO" id="GO:0016787">
    <property type="term" value="F:hydrolase activity"/>
    <property type="evidence" value="ECO:0007669"/>
    <property type="project" value="UniProtKB-KW"/>
</dbReference>
<organism evidence="9 10">
    <name type="scientific">Rhodohalobacter sulfatireducens</name>
    <dbReference type="NCBI Taxonomy" id="2911366"/>
    <lineage>
        <taxon>Bacteria</taxon>
        <taxon>Pseudomonadati</taxon>
        <taxon>Balneolota</taxon>
        <taxon>Balneolia</taxon>
        <taxon>Balneolales</taxon>
        <taxon>Balneolaceae</taxon>
        <taxon>Rhodohalobacter</taxon>
    </lineage>
</organism>
<protein>
    <recommendedName>
        <fullName evidence="4">GDP-mannose pyrophosphatase</fullName>
    </recommendedName>
    <alternativeName>
        <fullName evidence="6">GDP-mannose hydrolase</fullName>
    </alternativeName>
    <alternativeName>
        <fullName evidence="7">GDPMK</fullName>
    </alternativeName>
</protein>
<dbReference type="RefSeq" id="WP_237851901.1">
    <property type="nucleotide sequence ID" value="NZ_JAKLWS010000001.1"/>
</dbReference>
<evidence type="ECO:0000256" key="1">
    <source>
        <dbReference type="ARBA" id="ARBA00000847"/>
    </source>
</evidence>
<dbReference type="CDD" id="cd03424">
    <property type="entry name" value="NUDIX_ADPRase_Nudt5_UGPPase_Nudt14"/>
    <property type="match status" value="1"/>
</dbReference>